<dbReference type="RefSeq" id="WP_211799548.1">
    <property type="nucleotide sequence ID" value="NZ_JAGSCS010000001.1"/>
</dbReference>
<dbReference type="Gene3D" id="1.10.20.140">
    <property type="match status" value="1"/>
</dbReference>
<evidence type="ECO:0000313" key="15">
    <source>
        <dbReference type="Proteomes" id="UP000675379"/>
    </source>
</evidence>
<sequence>MNRLIVIAGPTGVGKTEISLKLAERIGGEIVSCDSMQIYRGMDIGSAKATPEEQARVPHHLLDILSPLESFTVSEYKERAEAVISDIHRRGKVPIMVGGTGLYIDAVIRDYSFTEGGIDEIFRKDMEALAEEKGREAVHELLQQVDPEAAEKIHPNNLKRVIRALEVHRVTGKPFSSFKDQGHLNPKYSIRYVYLNRNREDLYQAIDRRVDLMMDAGLLQEVEGLKALGLDESYVSMKGIGYKELLRYLNGDLSLEEARDLIKMLSRNYAKRQLTWFRHAKDIVELNRDVMTEAEILDFLEKP</sequence>
<comment type="caution">
    <text evidence="10">Lacks conserved residue(s) required for the propagation of feature annotation.</text>
</comment>
<keyword evidence="15" id="KW-1185">Reference proteome</keyword>
<gene>
    <name evidence="10 14" type="primary">miaA</name>
    <name evidence="14" type="ORF">KCG48_01085</name>
</gene>
<feature type="binding site" evidence="10">
    <location>
        <begin position="9"/>
        <end position="16"/>
    </location>
    <ligand>
        <name>ATP</name>
        <dbReference type="ChEBI" id="CHEBI:30616"/>
    </ligand>
</feature>
<comment type="subunit">
    <text evidence="10">Monomer.</text>
</comment>
<evidence type="ECO:0000313" key="14">
    <source>
        <dbReference type="EMBL" id="MBR0574925.1"/>
    </source>
</evidence>
<feature type="site" description="Interaction with substrate tRNA" evidence="10">
    <location>
        <position position="123"/>
    </location>
</feature>
<feature type="binding site" evidence="10">
    <location>
        <begin position="11"/>
        <end position="16"/>
    </location>
    <ligand>
        <name>substrate</name>
    </ligand>
</feature>
<comment type="catalytic activity">
    <reaction evidence="9 10 11">
        <text>adenosine(37) in tRNA + dimethylallyl diphosphate = N(6)-dimethylallyladenosine(37) in tRNA + diphosphate</text>
        <dbReference type="Rhea" id="RHEA:26482"/>
        <dbReference type="Rhea" id="RHEA-COMP:10162"/>
        <dbReference type="Rhea" id="RHEA-COMP:10375"/>
        <dbReference type="ChEBI" id="CHEBI:33019"/>
        <dbReference type="ChEBI" id="CHEBI:57623"/>
        <dbReference type="ChEBI" id="CHEBI:74411"/>
        <dbReference type="ChEBI" id="CHEBI:74415"/>
        <dbReference type="EC" id="2.5.1.75"/>
    </reaction>
</comment>
<dbReference type="NCBIfam" id="TIGR00174">
    <property type="entry name" value="miaA"/>
    <property type="match status" value="1"/>
</dbReference>
<name>A0A941CLM9_9CLOT</name>
<dbReference type="FunFam" id="1.10.20.140:FF:000001">
    <property type="entry name" value="tRNA dimethylallyltransferase"/>
    <property type="match status" value="1"/>
</dbReference>
<dbReference type="PANTHER" id="PTHR11088:SF60">
    <property type="entry name" value="TRNA DIMETHYLALLYLTRANSFERASE"/>
    <property type="match status" value="1"/>
</dbReference>
<comment type="cofactor">
    <cofactor evidence="1 10">
        <name>Mg(2+)</name>
        <dbReference type="ChEBI" id="CHEBI:18420"/>
    </cofactor>
</comment>
<protein>
    <recommendedName>
        <fullName evidence="10">tRNA dimethylallyltransferase</fullName>
        <ecNumber evidence="10">2.5.1.75</ecNumber>
    </recommendedName>
    <alternativeName>
        <fullName evidence="10">Dimethylallyl diphosphate:tRNA dimethylallyltransferase</fullName>
        <shortName evidence="10">DMAPP:tRNA dimethylallyltransferase</shortName>
        <shortName evidence="10">DMATase</shortName>
    </alternativeName>
    <alternativeName>
        <fullName evidence="10">Isopentenyl-diphosphate:tRNA isopentenyltransferase</fullName>
        <shortName evidence="10">IPP transferase</shortName>
        <shortName evidence="10">IPPT</shortName>
        <shortName evidence="10">IPTase</shortName>
    </alternativeName>
</protein>
<dbReference type="GO" id="GO:0006400">
    <property type="term" value="P:tRNA modification"/>
    <property type="evidence" value="ECO:0007669"/>
    <property type="project" value="TreeGrafter"/>
</dbReference>
<dbReference type="HAMAP" id="MF_00185">
    <property type="entry name" value="IPP_trans"/>
    <property type="match status" value="1"/>
</dbReference>
<evidence type="ECO:0000256" key="12">
    <source>
        <dbReference type="RuleBase" id="RU003784"/>
    </source>
</evidence>
<dbReference type="AlphaFoldDB" id="A0A941CLM9"/>
<dbReference type="Pfam" id="PF01715">
    <property type="entry name" value="IPPT"/>
    <property type="match status" value="1"/>
</dbReference>
<evidence type="ECO:0000256" key="1">
    <source>
        <dbReference type="ARBA" id="ARBA00001946"/>
    </source>
</evidence>
<evidence type="ECO:0000256" key="13">
    <source>
        <dbReference type="RuleBase" id="RU003785"/>
    </source>
</evidence>
<evidence type="ECO:0000256" key="11">
    <source>
        <dbReference type="RuleBase" id="RU003783"/>
    </source>
</evidence>
<keyword evidence="5 10" id="KW-0819">tRNA processing</keyword>
<dbReference type="InterPro" id="IPR018022">
    <property type="entry name" value="IPT"/>
</dbReference>
<comment type="similarity">
    <text evidence="3 10 13">Belongs to the IPP transferase family.</text>
</comment>
<accession>A0A941CLM9</accession>
<evidence type="ECO:0000256" key="9">
    <source>
        <dbReference type="ARBA" id="ARBA00049563"/>
    </source>
</evidence>
<feature type="site" description="Interaction with substrate tRNA" evidence="10">
    <location>
        <position position="100"/>
    </location>
</feature>
<reference evidence="14" key="1">
    <citation type="submission" date="2021-04" db="EMBL/GenBank/DDBJ databases">
        <title>Proteiniclasticum sedimins sp. nov., an obligate anaerobic bacterium isolated from anaerobic sludge.</title>
        <authorList>
            <person name="Liu J."/>
        </authorList>
    </citation>
    <scope>NUCLEOTIDE SEQUENCE</scope>
    <source>
        <strain evidence="14">BAD-10</strain>
    </source>
</reference>
<keyword evidence="6 10" id="KW-0547">Nucleotide-binding</keyword>
<dbReference type="PANTHER" id="PTHR11088">
    <property type="entry name" value="TRNA DIMETHYLALLYLTRANSFERASE"/>
    <property type="match status" value="1"/>
</dbReference>
<dbReference type="InterPro" id="IPR039657">
    <property type="entry name" value="Dimethylallyltransferase"/>
</dbReference>
<evidence type="ECO:0000256" key="3">
    <source>
        <dbReference type="ARBA" id="ARBA00005842"/>
    </source>
</evidence>
<evidence type="ECO:0000256" key="7">
    <source>
        <dbReference type="ARBA" id="ARBA00022840"/>
    </source>
</evidence>
<proteinExistence type="inferred from homology"/>
<evidence type="ECO:0000256" key="5">
    <source>
        <dbReference type="ARBA" id="ARBA00022694"/>
    </source>
</evidence>
<evidence type="ECO:0000256" key="6">
    <source>
        <dbReference type="ARBA" id="ARBA00022741"/>
    </source>
</evidence>
<comment type="function">
    <text evidence="2 10 12">Catalyzes the transfer of a dimethylallyl group onto the adenine at position 37 in tRNAs that read codons beginning with uridine, leading to the formation of N6-(dimethylallyl)adenosine (i(6)A).</text>
</comment>
<dbReference type="EMBL" id="JAGSCS010000001">
    <property type="protein sequence ID" value="MBR0574925.1"/>
    <property type="molecule type" value="Genomic_DNA"/>
</dbReference>
<evidence type="ECO:0000256" key="10">
    <source>
        <dbReference type="HAMAP-Rule" id="MF_00185"/>
    </source>
</evidence>
<dbReference type="SUPFAM" id="SSF52540">
    <property type="entry name" value="P-loop containing nucleoside triphosphate hydrolases"/>
    <property type="match status" value="1"/>
</dbReference>
<dbReference type="GO" id="GO:0005524">
    <property type="term" value="F:ATP binding"/>
    <property type="evidence" value="ECO:0007669"/>
    <property type="project" value="UniProtKB-UniRule"/>
</dbReference>
<dbReference type="EC" id="2.5.1.75" evidence="10"/>
<dbReference type="GO" id="GO:0052381">
    <property type="term" value="F:tRNA dimethylallyltransferase activity"/>
    <property type="evidence" value="ECO:0007669"/>
    <property type="project" value="UniProtKB-UniRule"/>
</dbReference>
<dbReference type="Gene3D" id="3.40.50.300">
    <property type="entry name" value="P-loop containing nucleotide triphosphate hydrolases"/>
    <property type="match status" value="1"/>
</dbReference>
<evidence type="ECO:0000256" key="2">
    <source>
        <dbReference type="ARBA" id="ARBA00003213"/>
    </source>
</evidence>
<comment type="caution">
    <text evidence="14">The sequence shown here is derived from an EMBL/GenBank/DDBJ whole genome shotgun (WGS) entry which is preliminary data.</text>
</comment>
<evidence type="ECO:0000256" key="4">
    <source>
        <dbReference type="ARBA" id="ARBA00022679"/>
    </source>
</evidence>
<dbReference type="Proteomes" id="UP000675379">
    <property type="component" value="Unassembled WGS sequence"/>
</dbReference>
<keyword evidence="4 10" id="KW-0808">Transferase</keyword>
<organism evidence="14 15">
    <name type="scientific">Proteiniclasticum sediminis</name>
    <dbReference type="NCBI Taxonomy" id="2804028"/>
    <lineage>
        <taxon>Bacteria</taxon>
        <taxon>Bacillati</taxon>
        <taxon>Bacillota</taxon>
        <taxon>Clostridia</taxon>
        <taxon>Eubacteriales</taxon>
        <taxon>Clostridiaceae</taxon>
        <taxon>Proteiniclasticum</taxon>
    </lineage>
</organism>
<feature type="region of interest" description="Interaction with substrate tRNA" evidence="10">
    <location>
        <begin position="34"/>
        <end position="37"/>
    </location>
</feature>
<dbReference type="InterPro" id="IPR027417">
    <property type="entry name" value="P-loop_NTPase"/>
</dbReference>
<evidence type="ECO:0000256" key="8">
    <source>
        <dbReference type="ARBA" id="ARBA00022842"/>
    </source>
</evidence>
<keyword evidence="8 10" id="KW-0460">Magnesium</keyword>
<keyword evidence="7 10" id="KW-0067">ATP-binding</keyword>